<organism evidence="2 3">
    <name type="scientific">Dictyobacter halimunensis</name>
    <dbReference type="NCBI Taxonomy" id="3026934"/>
    <lineage>
        <taxon>Bacteria</taxon>
        <taxon>Bacillati</taxon>
        <taxon>Chloroflexota</taxon>
        <taxon>Ktedonobacteria</taxon>
        <taxon>Ktedonobacterales</taxon>
        <taxon>Dictyobacteraceae</taxon>
        <taxon>Dictyobacter</taxon>
    </lineage>
</organism>
<dbReference type="RefSeq" id="WP_338258058.1">
    <property type="nucleotide sequence ID" value="NZ_BSRI01000002.1"/>
</dbReference>
<dbReference type="PRINTS" id="PR00598">
    <property type="entry name" value="HTHMARR"/>
</dbReference>
<accession>A0ABQ6G7M9</accession>
<dbReference type="PANTHER" id="PTHR33164">
    <property type="entry name" value="TRANSCRIPTIONAL REGULATOR, MARR FAMILY"/>
    <property type="match status" value="1"/>
</dbReference>
<dbReference type="InterPro" id="IPR036390">
    <property type="entry name" value="WH_DNA-bd_sf"/>
</dbReference>
<dbReference type="EMBL" id="BSRI01000002">
    <property type="protein sequence ID" value="GLV60853.1"/>
    <property type="molecule type" value="Genomic_DNA"/>
</dbReference>
<dbReference type="InterPro" id="IPR036388">
    <property type="entry name" value="WH-like_DNA-bd_sf"/>
</dbReference>
<evidence type="ECO:0000313" key="2">
    <source>
        <dbReference type="EMBL" id="GLV60853.1"/>
    </source>
</evidence>
<reference evidence="2 3" key="1">
    <citation type="submission" date="2023-02" db="EMBL/GenBank/DDBJ databases">
        <title>Dictyobacter halimunensis sp. nov., a new member of the class Ktedonobacteria from forest soil in a geothermal area.</title>
        <authorList>
            <person name="Rachmania M.K."/>
            <person name="Ningsih F."/>
            <person name="Sakai Y."/>
            <person name="Yabe S."/>
            <person name="Yokota A."/>
            <person name="Sjamsuridzal W."/>
        </authorList>
    </citation>
    <scope>NUCLEOTIDE SEQUENCE [LARGE SCALE GENOMIC DNA]</scope>
    <source>
        <strain evidence="2 3">S3.2.2.5</strain>
    </source>
</reference>
<comment type="caution">
    <text evidence="2">The sequence shown here is derived from an EMBL/GenBank/DDBJ whole genome shotgun (WGS) entry which is preliminary data.</text>
</comment>
<keyword evidence="3" id="KW-1185">Reference proteome</keyword>
<dbReference type="PANTHER" id="PTHR33164:SF43">
    <property type="entry name" value="HTH-TYPE TRANSCRIPTIONAL REPRESSOR YETL"/>
    <property type="match status" value="1"/>
</dbReference>
<sequence>MERDHNEEPLGFALGAGARKLAKFYTQALADHALTPSQLFLLRQLWFEDGLPSRDLGTRAQLDATSTTWLVDQLEKAGLVERKRNDPDRRVVRVWLTERGRNAQDELVPVLARWENALHRELASYHSSDEIATFHRVLTTLINTLPEGDDLWKQLSTSWDTRLDLLRSLTEEETDEKG</sequence>
<gene>
    <name evidence="2" type="ORF">KDH_76720</name>
</gene>
<evidence type="ECO:0000313" key="3">
    <source>
        <dbReference type="Proteomes" id="UP001344906"/>
    </source>
</evidence>
<dbReference type="Proteomes" id="UP001344906">
    <property type="component" value="Unassembled WGS sequence"/>
</dbReference>
<feature type="domain" description="HTH marR-type" evidence="1">
    <location>
        <begin position="7"/>
        <end position="143"/>
    </location>
</feature>
<dbReference type="Pfam" id="PF01047">
    <property type="entry name" value="MarR"/>
    <property type="match status" value="1"/>
</dbReference>
<protein>
    <recommendedName>
        <fullName evidence="1">HTH marR-type domain-containing protein</fullName>
    </recommendedName>
</protein>
<dbReference type="SMART" id="SM00347">
    <property type="entry name" value="HTH_MARR"/>
    <property type="match status" value="1"/>
</dbReference>
<proteinExistence type="predicted"/>
<dbReference type="SUPFAM" id="SSF46785">
    <property type="entry name" value="Winged helix' DNA-binding domain"/>
    <property type="match status" value="1"/>
</dbReference>
<evidence type="ECO:0000259" key="1">
    <source>
        <dbReference type="PROSITE" id="PS50995"/>
    </source>
</evidence>
<name>A0ABQ6G7M9_9CHLR</name>
<dbReference type="PROSITE" id="PS50995">
    <property type="entry name" value="HTH_MARR_2"/>
    <property type="match status" value="1"/>
</dbReference>
<dbReference type="Gene3D" id="1.10.10.10">
    <property type="entry name" value="Winged helix-like DNA-binding domain superfamily/Winged helix DNA-binding domain"/>
    <property type="match status" value="1"/>
</dbReference>
<dbReference type="InterPro" id="IPR000835">
    <property type="entry name" value="HTH_MarR-typ"/>
</dbReference>
<dbReference type="InterPro" id="IPR039422">
    <property type="entry name" value="MarR/SlyA-like"/>
</dbReference>